<accession>A0AAQ3NCQ8</accession>
<keyword evidence="1" id="KW-0812">Transmembrane</keyword>
<protein>
    <recommendedName>
        <fullName evidence="4">Transmembrane protein</fullName>
    </recommendedName>
</protein>
<evidence type="ECO:0000313" key="2">
    <source>
        <dbReference type="EMBL" id="WVZ07604.1"/>
    </source>
</evidence>
<reference evidence="2 3" key="1">
    <citation type="journal article" date="2023" name="Life. Sci Alliance">
        <title>Evolutionary insights into 3D genome organization and epigenetic landscape of Vigna mungo.</title>
        <authorList>
            <person name="Junaid A."/>
            <person name="Singh B."/>
            <person name="Bhatia S."/>
        </authorList>
    </citation>
    <scope>NUCLEOTIDE SEQUENCE [LARGE SCALE GENOMIC DNA]</scope>
    <source>
        <strain evidence="2">Urdbean</strain>
    </source>
</reference>
<keyword evidence="1" id="KW-1133">Transmembrane helix</keyword>
<evidence type="ECO:0008006" key="4">
    <source>
        <dbReference type="Google" id="ProtNLM"/>
    </source>
</evidence>
<organism evidence="2 3">
    <name type="scientific">Vigna mungo</name>
    <name type="common">Black gram</name>
    <name type="synonym">Phaseolus mungo</name>
    <dbReference type="NCBI Taxonomy" id="3915"/>
    <lineage>
        <taxon>Eukaryota</taxon>
        <taxon>Viridiplantae</taxon>
        <taxon>Streptophyta</taxon>
        <taxon>Embryophyta</taxon>
        <taxon>Tracheophyta</taxon>
        <taxon>Spermatophyta</taxon>
        <taxon>Magnoliopsida</taxon>
        <taxon>eudicotyledons</taxon>
        <taxon>Gunneridae</taxon>
        <taxon>Pentapetalae</taxon>
        <taxon>rosids</taxon>
        <taxon>fabids</taxon>
        <taxon>Fabales</taxon>
        <taxon>Fabaceae</taxon>
        <taxon>Papilionoideae</taxon>
        <taxon>50 kb inversion clade</taxon>
        <taxon>NPAAA clade</taxon>
        <taxon>indigoferoid/millettioid clade</taxon>
        <taxon>Phaseoleae</taxon>
        <taxon>Vigna</taxon>
    </lineage>
</organism>
<sequence>MEKGTPVAKPVPSTSHVAIGFRSWLQKSMPGTRPSTQTVSPVIVQLLHATFVVRLLDFLTWFPALLHFPILITFCTLKFVEILNSDLFFIGHKTEEKIVIES</sequence>
<dbReference type="EMBL" id="CP144695">
    <property type="protein sequence ID" value="WVZ07604.1"/>
    <property type="molecule type" value="Genomic_DNA"/>
</dbReference>
<evidence type="ECO:0000256" key="1">
    <source>
        <dbReference type="SAM" id="Phobius"/>
    </source>
</evidence>
<gene>
    <name evidence="2" type="ORF">V8G54_020950</name>
</gene>
<dbReference type="Proteomes" id="UP001374535">
    <property type="component" value="Chromosome 6"/>
</dbReference>
<proteinExistence type="predicted"/>
<dbReference type="AlphaFoldDB" id="A0AAQ3NCQ8"/>
<feature type="transmembrane region" description="Helical" evidence="1">
    <location>
        <begin position="58"/>
        <end position="80"/>
    </location>
</feature>
<keyword evidence="1" id="KW-0472">Membrane</keyword>
<evidence type="ECO:0000313" key="3">
    <source>
        <dbReference type="Proteomes" id="UP001374535"/>
    </source>
</evidence>
<keyword evidence="3" id="KW-1185">Reference proteome</keyword>
<name>A0AAQ3NCQ8_VIGMU</name>